<dbReference type="InterPro" id="IPR006707">
    <property type="entry name" value="T7SS_EccD"/>
</dbReference>
<comment type="similarity">
    <text evidence="2">Belongs to the EccD/Snm4 family.</text>
</comment>
<keyword evidence="5 7" id="KW-1133">Transmembrane helix</keyword>
<evidence type="ECO:0000259" key="8">
    <source>
        <dbReference type="Pfam" id="PF19053"/>
    </source>
</evidence>
<proteinExistence type="inferred from homology"/>
<gene>
    <name evidence="9" type="ORF">GCM10017600_70030</name>
</gene>
<evidence type="ECO:0000313" key="10">
    <source>
        <dbReference type="Proteomes" id="UP001143474"/>
    </source>
</evidence>
<accession>A0A9W6I7L8</accession>
<evidence type="ECO:0000256" key="7">
    <source>
        <dbReference type="SAM" id="Phobius"/>
    </source>
</evidence>
<dbReference type="RefSeq" id="WP_271221871.1">
    <property type="nucleotide sequence ID" value="NZ_BAAAVD010000038.1"/>
</dbReference>
<dbReference type="NCBIfam" id="TIGR03920">
    <property type="entry name" value="T7SS_EccD"/>
    <property type="match status" value="1"/>
</dbReference>
<name>A0A9W6I7L8_9ACTN</name>
<keyword evidence="10" id="KW-1185">Reference proteome</keyword>
<feature type="transmembrane region" description="Helical" evidence="7">
    <location>
        <begin position="392"/>
        <end position="411"/>
    </location>
</feature>
<feature type="transmembrane region" description="Helical" evidence="7">
    <location>
        <begin position="279"/>
        <end position="301"/>
    </location>
</feature>
<dbReference type="Pfam" id="PF08817">
    <property type="entry name" value="YukD"/>
    <property type="match status" value="1"/>
</dbReference>
<dbReference type="GO" id="GO:0005886">
    <property type="term" value="C:plasma membrane"/>
    <property type="evidence" value="ECO:0007669"/>
    <property type="project" value="UniProtKB-SubCell"/>
</dbReference>
<evidence type="ECO:0000256" key="3">
    <source>
        <dbReference type="ARBA" id="ARBA00022475"/>
    </source>
</evidence>
<evidence type="ECO:0000256" key="6">
    <source>
        <dbReference type="ARBA" id="ARBA00023136"/>
    </source>
</evidence>
<dbReference type="AlphaFoldDB" id="A0A9W6I7L8"/>
<evidence type="ECO:0000256" key="2">
    <source>
        <dbReference type="ARBA" id="ARBA00006162"/>
    </source>
</evidence>
<feature type="transmembrane region" description="Helical" evidence="7">
    <location>
        <begin position="364"/>
        <end position="380"/>
    </location>
</feature>
<evidence type="ECO:0000256" key="4">
    <source>
        <dbReference type="ARBA" id="ARBA00022692"/>
    </source>
</evidence>
<sequence>MRSLAQPPAQGSVVAQGLPAQTAAPLPPLCHVTIVAPRRKADLALPADIPLPHILPNLLRAMGEVGGESAAAPGWVLQRPGGVPLDIGQSLGALEVLDGEVLYLRPREAVLPPAMFDDVADVVATGFKDGPAKWGAGHTRVVGVSAATGLLVTGAVILLLAGPPWRVAAVFAGVFAVLLTVAGGVLSRAVGDSSAGALIGYAALPYGFLAGLLAPAGATGLGGLGSAHMLAAFATTGLVATVCALAVADGLPAFLGVAIASASGAVGAAAVLLTSASPAGVAAVVVAVLLACGPLFPMLAFRFAGLPMPTMPTNSEELRGDNQRIDGPSILERTRLAQRYATGFVAGVGLVALAAQLYLAFDAGWVATATALTLSLTLALRARVFQGTGQRLWLLVSALVGLAVLAISRTLTAGGGGAALTVAMGLLCVAVVPAGMGLWLPSGRPSPFWGRAADIVEVMLIVALFPLALGVLDVYSWVRGLAG</sequence>
<dbReference type="EMBL" id="BSEV01000024">
    <property type="protein sequence ID" value="GLK13592.1"/>
    <property type="molecule type" value="Genomic_DNA"/>
</dbReference>
<feature type="transmembrane region" description="Helical" evidence="7">
    <location>
        <begin position="417"/>
        <end position="440"/>
    </location>
</feature>
<feature type="transmembrane region" description="Helical" evidence="7">
    <location>
        <begin position="340"/>
        <end position="358"/>
    </location>
</feature>
<protein>
    <submittedName>
        <fullName evidence="9">Type VII secretion integral membrane protein EccD</fullName>
    </submittedName>
</protein>
<evidence type="ECO:0000256" key="1">
    <source>
        <dbReference type="ARBA" id="ARBA00004651"/>
    </source>
</evidence>
<reference evidence="9" key="1">
    <citation type="journal article" date="2014" name="Int. J. Syst. Evol. Microbiol.">
        <title>Complete genome sequence of Corynebacterium casei LMG S-19264T (=DSM 44701T), isolated from a smear-ripened cheese.</title>
        <authorList>
            <consortium name="US DOE Joint Genome Institute (JGI-PGF)"/>
            <person name="Walter F."/>
            <person name="Albersmeier A."/>
            <person name="Kalinowski J."/>
            <person name="Ruckert C."/>
        </authorList>
    </citation>
    <scope>NUCLEOTIDE SEQUENCE</scope>
    <source>
        <strain evidence="9">VKM Ac-2007</strain>
    </source>
</reference>
<feature type="transmembrane region" description="Helical" evidence="7">
    <location>
        <begin position="167"/>
        <end position="186"/>
    </location>
</feature>
<dbReference type="Proteomes" id="UP001143474">
    <property type="component" value="Unassembled WGS sequence"/>
</dbReference>
<feature type="transmembrane region" description="Helical" evidence="7">
    <location>
        <begin position="198"/>
        <end position="221"/>
    </location>
</feature>
<comment type="subcellular location">
    <subcellularLocation>
        <location evidence="1">Cell membrane</location>
        <topology evidence="1">Multi-pass membrane protein</topology>
    </subcellularLocation>
</comment>
<feature type="transmembrane region" description="Helical" evidence="7">
    <location>
        <begin position="452"/>
        <end position="478"/>
    </location>
</feature>
<keyword evidence="3" id="KW-1003">Cell membrane</keyword>
<reference evidence="9" key="2">
    <citation type="submission" date="2023-01" db="EMBL/GenBank/DDBJ databases">
        <authorList>
            <person name="Sun Q."/>
            <person name="Evtushenko L."/>
        </authorList>
    </citation>
    <scope>NUCLEOTIDE SEQUENCE</scope>
    <source>
        <strain evidence="9">VKM Ac-2007</strain>
    </source>
</reference>
<keyword evidence="6 7" id="KW-0472">Membrane</keyword>
<keyword evidence="4 7" id="KW-0812">Transmembrane</keyword>
<dbReference type="InterPro" id="IPR044049">
    <property type="entry name" value="EccD_transm"/>
</dbReference>
<feature type="transmembrane region" description="Helical" evidence="7">
    <location>
        <begin position="141"/>
        <end position="161"/>
    </location>
</feature>
<comment type="caution">
    <text evidence="9">The sequence shown here is derived from an EMBL/GenBank/DDBJ whole genome shotgun (WGS) entry which is preliminary data.</text>
</comment>
<evidence type="ECO:0000313" key="9">
    <source>
        <dbReference type="EMBL" id="GLK13592.1"/>
    </source>
</evidence>
<dbReference type="PIRSF" id="PIRSF017804">
    <property type="entry name" value="Secretion_EccD1"/>
    <property type="match status" value="1"/>
</dbReference>
<dbReference type="InterPro" id="IPR024962">
    <property type="entry name" value="YukD-like"/>
</dbReference>
<organism evidence="9 10">
    <name type="scientific">Streptosporangium carneum</name>
    <dbReference type="NCBI Taxonomy" id="47481"/>
    <lineage>
        <taxon>Bacteria</taxon>
        <taxon>Bacillati</taxon>
        <taxon>Actinomycetota</taxon>
        <taxon>Actinomycetes</taxon>
        <taxon>Streptosporangiales</taxon>
        <taxon>Streptosporangiaceae</taxon>
        <taxon>Streptosporangium</taxon>
    </lineage>
</organism>
<feature type="transmembrane region" description="Helical" evidence="7">
    <location>
        <begin position="227"/>
        <end position="247"/>
    </location>
</feature>
<dbReference type="Pfam" id="PF19053">
    <property type="entry name" value="EccD"/>
    <property type="match status" value="1"/>
</dbReference>
<dbReference type="Gene3D" id="3.10.20.90">
    <property type="entry name" value="Phosphatidylinositol 3-kinase Catalytic Subunit, Chain A, domain 1"/>
    <property type="match status" value="1"/>
</dbReference>
<feature type="domain" description="EccD-like transmembrane" evidence="8">
    <location>
        <begin position="139"/>
        <end position="481"/>
    </location>
</feature>
<evidence type="ECO:0000256" key="5">
    <source>
        <dbReference type="ARBA" id="ARBA00022989"/>
    </source>
</evidence>
<feature type="transmembrane region" description="Helical" evidence="7">
    <location>
        <begin position="254"/>
        <end position="273"/>
    </location>
</feature>